<evidence type="ECO:0000313" key="3">
    <source>
        <dbReference type="Proteomes" id="UP000515349"/>
    </source>
</evidence>
<organism evidence="2 3">
    <name type="scientific">Marnyiella aurantia</name>
    <dbReference type="NCBI Taxonomy" id="2758037"/>
    <lineage>
        <taxon>Bacteria</taxon>
        <taxon>Pseudomonadati</taxon>
        <taxon>Bacteroidota</taxon>
        <taxon>Flavobacteriia</taxon>
        <taxon>Flavobacteriales</taxon>
        <taxon>Weeksellaceae</taxon>
        <taxon>Marnyiella</taxon>
    </lineage>
</organism>
<proteinExistence type="predicted"/>
<evidence type="ECO:0000313" key="2">
    <source>
        <dbReference type="EMBL" id="QMS99555.1"/>
    </source>
</evidence>
<name>A0A7D7LUV9_9FLAO</name>
<reference evidence="4" key="3">
    <citation type="submission" date="2020-07" db="EMBL/GenBank/DDBJ databases">
        <title>Flavobacterium sp. xlx-214.</title>
        <authorList>
            <person name="Yang C."/>
        </authorList>
    </citation>
    <scope>NUCLEOTIDE SEQUENCE [LARGE SCALE GENOMIC DNA]</scope>
    <source>
        <strain evidence="4">CX-624</strain>
    </source>
</reference>
<protein>
    <submittedName>
        <fullName evidence="2">Uncharacterized protein</fullName>
    </submittedName>
</protein>
<accession>A0A7D7LUV9</accession>
<dbReference type="KEGG" id="cbau:H1R16_02475"/>
<reference evidence="3" key="2">
    <citation type="submission" date="2020-07" db="EMBL/GenBank/DDBJ databases">
        <title>Chryseobacterium sp.cx-624.</title>
        <authorList>
            <person name="Yang C."/>
        </authorList>
    </citation>
    <scope>NUCLEOTIDE SEQUENCE [LARGE SCALE GENOMIC DNA]</scope>
    <source>
        <strain evidence="3">cx-624</strain>
    </source>
</reference>
<dbReference type="AlphaFoldDB" id="A0A7D7LUV9"/>
<reference evidence="1" key="4">
    <citation type="submission" date="2020-07" db="EMBL/GenBank/DDBJ databases">
        <authorList>
            <person name="Yang C."/>
        </authorList>
    </citation>
    <scope>NUCLEOTIDE SEQUENCE</scope>
    <source>
        <strain evidence="1">Cx-624</strain>
    </source>
</reference>
<gene>
    <name evidence="2" type="ORF">H1R16_02475</name>
    <name evidence="1" type="ORF">H2507_00800</name>
</gene>
<reference evidence="2" key="1">
    <citation type="submission" date="2020-07" db="EMBL/GenBank/DDBJ databases">
        <title>Chryseobacterium sp. CX-624.</title>
        <authorList>
            <person name="Yang C."/>
        </authorList>
    </citation>
    <scope>NUCLEOTIDE SEQUENCE</scope>
    <source>
        <strain evidence="2">CX-624</strain>
    </source>
</reference>
<evidence type="ECO:0000313" key="1">
    <source>
        <dbReference type="EMBL" id="MBA5245700.1"/>
    </source>
</evidence>
<dbReference type="Proteomes" id="UP000515349">
    <property type="component" value="Chromosome"/>
</dbReference>
<dbReference type="EMBL" id="CP059472">
    <property type="protein sequence ID" value="QMS99555.1"/>
    <property type="molecule type" value="Genomic_DNA"/>
</dbReference>
<sequence length="142" mass="16661">MRFKDENLRLSDFDREVWIVCPACEKKAVAAVDQDRCTARLLCTFCGCKRETVTKIGYAKVSLPAHSWFGADLWLQAPFRDEVFFALNGKHLDYLERYIAADLREHKDRSHFTLLEKLPKFYHEAKNRDGLLKLIKKLKIKQ</sequence>
<keyword evidence="4" id="KW-1185">Reference proteome</keyword>
<evidence type="ECO:0000313" key="4">
    <source>
        <dbReference type="Proteomes" id="UP000539710"/>
    </source>
</evidence>
<dbReference type="EMBL" id="JACEUX010000001">
    <property type="protein sequence ID" value="MBA5245700.1"/>
    <property type="molecule type" value="Genomic_DNA"/>
</dbReference>
<dbReference type="Proteomes" id="UP000539710">
    <property type="component" value="Unassembled WGS sequence"/>
</dbReference>